<feature type="transmembrane region" description="Helical" evidence="1">
    <location>
        <begin position="84"/>
        <end position="110"/>
    </location>
</feature>
<evidence type="ECO:0000256" key="1">
    <source>
        <dbReference type="SAM" id="Phobius"/>
    </source>
</evidence>
<dbReference type="PANTHER" id="PTHR33975">
    <property type="entry name" value="MYELIN-ASSOCIATED OLIGODENDROCYTE BASIC PROTEIN"/>
    <property type="match status" value="1"/>
</dbReference>
<dbReference type="PIRSF" id="PIRSF037221">
    <property type="entry name" value="DUF1517"/>
    <property type="match status" value="1"/>
</dbReference>
<evidence type="ECO:0000313" key="4">
    <source>
        <dbReference type="Proteomes" id="UP000030392"/>
    </source>
</evidence>
<feature type="chain" id="PRO_5001997672" description="DUF1517 domain-containing protein" evidence="2">
    <location>
        <begin position="37"/>
        <end position="321"/>
    </location>
</feature>
<evidence type="ECO:0000256" key="2">
    <source>
        <dbReference type="SAM" id="SignalP"/>
    </source>
</evidence>
<dbReference type="PANTHER" id="PTHR33975:SF2">
    <property type="entry name" value="MYELIN-ASSOCIATED OLIGODENDROCYTE BASIC PROTEIN"/>
    <property type="match status" value="1"/>
</dbReference>
<keyword evidence="1" id="KW-1133">Transmembrane helix</keyword>
<keyword evidence="1" id="KW-0472">Membrane</keyword>
<keyword evidence="2" id="KW-0732">Signal</keyword>
<organism evidence="3 4">
    <name type="scientific">Prochlorococcus marinus str. PAC1</name>
    <dbReference type="NCBI Taxonomy" id="59924"/>
    <lineage>
        <taxon>Bacteria</taxon>
        <taxon>Bacillati</taxon>
        <taxon>Cyanobacteriota</taxon>
        <taxon>Cyanophyceae</taxon>
        <taxon>Synechococcales</taxon>
        <taxon>Prochlorococcaceae</taxon>
        <taxon>Prochlorococcus</taxon>
    </lineage>
</organism>
<dbReference type="AlphaFoldDB" id="A0A0A2C7E9"/>
<dbReference type="Pfam" id="PF07466">
    <property type="entry name" value="DUF1517"/>
    <property type="match status" value="1"/>
</dbReference>
<proteinExistence type="predicted"/>
<dbReference type="Proteomes" id="UP000030392">
    <property type="component" value="Unassembled WGS sequence"/>
</dbReference>
<keyword evidence="1" id="KW-0812">Transmembrane</keyword>
<name>A0A0A2C7E9_PROMR</name>
<dbReference type="InterPro" id="IPR010903">
    <property type="entry name" value="DUF1517"/>
</dbReference>
<accession>A0A0A2C7E9</accession>
<evidence type="ECO:0000313" key="3">
    <source>
        <dbReference type="EMBL" id="KGG20820.1"/>
    </source>
</evidence>
<reference evidence="4" key="1">
    <citation type="journal article" date="2014" name="Sci. Data">
        <title>Genomes of diverse isolates of the marine cyanobacterium Prochlorococcus.</title>
        <authorList>
            <person name="Biller S."/>
            <person name="Berube P."/>
            <person name="Thompson J."/>
            <person name="Kelly L."/>
            <person name="Roggensack S."/>
            <person name="Awad L."/>
            <person name="Roache-Johnson K."/>
            <person name="Ding H."/>
            <person name="Giovannoni S.J."/>
            <person name="Moore L.R."/>
            <person name="Chisholm S.W."/>
        </authorList>
    </citation>
    <scope>NUCLEOTIDE SEQUENCE [LARGE SCALE GENOMIC DNA]</scope>
    <source>
        <strain evidence="4">PAC1</strain>
    </source>
</reference>
<comment type="caution">
    <text evidence="3">The sequence shown here is derived from an EMBL/GenBank/DDBJ whole genome shotgun (WGS) entry which is preliminary data.</text>
</comment>
<gene>
    <name evidence="3" type="ORF">EV03_0756</name>
</gene>
<dbReference type="InterPro" id="IPR053023">
    <property type="entry name" value="FLAP_modulator"/>
</dbReference>
<dbReference type="EMBL" id="JNAX01000010">
    <property type="protein sequence ID" value="KGG20820.1"/>
    <property type="molecule type" value="Genomic_DNA"/>
</dbReference>
<feature type="signal peptide" evidence="2">
    <location>
        <begin position="1"/>
        <end position="36"/>
    </location>
</feature>
<dbReference type="RefSeq" id="WP_036905279.1">
    <property type="nucleotide sequence ID" value="NZ_CP138967.1"/>
</dbReference>
<evidence type="ECO:0008006" key="5">
    <source>
        <dbReference type="Google" id="ProtNLM"/>
    </source>
</evidence>
<sequence length="321" mass="34644">MFKTTRFSWIKRKQIFSFLVVSTIIFSSLFTNPKTAAAASGGRIGGGSFQAPSSPRRQNYGGYGGNNFRGYGSGYRGSGIGFPFLLPIFGFGGGGIFGFLVLLSIVGVIVNSFKSSSNFSNASNNSIVSQSTNPSKVSLIQFQIGLLASAKEIQVNLRELAASSNTSTSSGLQRVLQDTTLSLLRKPELWVYSNIETGSVPYASAESTFNRISITERSKLKAELTSNYSGQISSSTNKQSNPGDSDSTNEYIAITILVATKKDLSLQNSANNEVITEALRILGSISSNELIALEVIWQPDGEGETLREEELIIQYPNLKHL</sequence>
<protein>
    <recommendedName>
        <fullName evidence="5">DUF1517 domain-containing protein</fullName>
    </recommendedName>
</protein>